<accession>A0A1A6G0U8</accession>
<sequence length="266" mass="28965">MGLLGHFQQRQILTAPPAPPETQQIQAQPTMTFTKGIHFHRAGGEDSTLQAVVSKPPHGTTATPGEVSVEKQTEALHPASHSTCAEQQVYTFYQSDSLSTVTTSPHPACASERRFLSSASITLQPSPFALGASSKSRLPLLQQLSSPSLPNGEPSIDTSTAKMVNIPKTRRTFCKKCGKQPPNKAIQCKKNRDSQGKRHETRSRVPMWLLQLEPDAQEGPISPVLSNPMSMLLRPIASEELLTPGAPYTRKTFMTDDDVVGWGMVV</sequence>
<evidence type="ECO:0000313" key="5">
    <source>
        <dbReference type="Proteomes" id="UP000092124"/>
    </source>
</evidence>
<dbReference type="GO" id="GO:0006412">
    <property type="term" value="P:translation"/>
    <property type="evidence" value="ECO:0007669"/>
    <property type="project" value="InterPro"/>
</dbReference>
<dbReference type="SUPFAM" id="SSF57829">
    <property type="entry name" value="Zn-binding ribosomal proteins"/>
    <property type="match status" value="1"/>
</dbReference>
<dbReference type="GO" id="GO:0005840">
    <property type="term" value="C:ribosome"/>
    <property type="evidence" value="ECO:0007669"/>
    <property type="project" value="UniProtKB-KW"/>
</dbReference>
<evidence type="ECO:0000313" key="4">
    <source>
        <dbReference type="EMBL" id="OBS59801.1"/>
    </source>
</evidence>
<keyword evidence="3" id="KW-0687">Ribonucleoprotein</keyword>
<dbReference type="EMBL" id="LZPO01107956">
    <property type="protein sequence ID" value="OBS59801.1"/>
    <property type="molecule type" value="Genomic_DNA"/>
</dbReference>
<dbReference type="STRING" id="56216.A0A1A6G0U8"/>
<evidence type="ECO:0000256" key="2">
    <source>
        <dbReference type="ARBA" id="ARBA00022980"/>
    </source>
</evidence>
<reference evidence="4 5" key="1">
    <citation type="submission" date="2016-06" db="EMBL/GenBank/DDBJ databases">
        <title>The Draft Genome Sequence and Annotation of the Desert Woodrat Neotoma lepida.</title>
        <authorList>
            <person name="Campbell M."/>
            <person name="Oakeson K.F."/>
            <person name="Yandell M."/>
            <person name="Halpert J.R."/>
            <person name="Dearing D."/>
        </authorList>
    </citation>
    <scope>NUCLEOTIDE SEQUENCE [LARGE SCALE GENOMIC DNA]</scope>
    <source>
        <strain evidence="4">417</strain>
        <tissue evidence="4">Liver</tissue>
    </source>
</reference>
<dbReference type="OrthoDB" id="39497at2759"/>
<evidence type="ECO:0000256" key="1">
    <source>
        <dbReference type="ARBA" id="ARBA00009364"/>
    </source>
</evidence>
<dbReference type="Gene3D" id="3.10.450.80">
    <property type="match status" value="1"/>
</dbReference>
<dbReference type="GO" id="GO:0005829">
    <property type="term" value="C:cytosol"/>
    <property type="evidence" value="ECO:0007669"/>
    <property type="project" value="UniProtKB-ARBA"/>
</dbReference>
<comment type="similarity">
    <text evidence="1">Belongs to the eukaryotic ribosomal protein eL42 family.</text>
</comment>
<name>A0A1A6G0U8_NEOLE</name>
<dbReference type="Proteomes" id="UP000092124">
    <property type="component" value="Unassembled WGS sequence"/>
</dbReference>
<gene>
    <name evidence="4" type="ORF">A6R68_09079</name>
</gene>
<protein>
    <submittedName>
        <fullName evidence="4">Uncharacterized protein</fullName>
    </submittedName>
</protein>
<dbReference type="InterPro" id="IPR053708">
    <property type="entry name" value="Ribosomal_LSU_eL42"/>
</dbReference>
<dbReference type="InterPro" id="IPR000552">
    <property type="entry name" value="Ribosomal_eL44"/>
</dbReference>
<dbReference type="GO" id="GO:1990904">
    <property type="term" value="C:ribonucleoprotein complex"/>
    <property type="evidence" value="ECO:0007669"/>
    <property type="project" value="UniProtKB-KW"/>
</dbReference>
<evidence type="ECO:0000256" key="3">
    <source>
        <dbReference type="ARBA" id="ARBA00023274"/>
    </source>
</evidence>
<dbReference type="AlphaFoldDB" id="A0A1A6G0U8"/>
<comment type="caution">
    <text evidence="4">The sequence shown here is derived from an EMBL/GenBank/DDBJ whole genome shotgun (WGS) entry which is preliminary data.</text>
</comment>
<keyword evidence="2" id="KW-0689">Ribosomal protein</keyword>
<keyword evidence="5" id="KW-1185">Reference proteome</keyword>
<dbReference type="InterPro" id="IPR011332">
    <property type="entry name" value="Ribosomal_zn-bd"/>
</dbReference>
<organism evidence="4 5">
    <name type="scientific">Neotoma lepida</name>
    <name type="common">Desert woodrat</name>
    <dbReference type="NCBI Taxonomy" id="56216"/>
    <lineage>
        <taxon>Eukaryota</taxon>
        <taxon>Metazoa</taxon>
        <taxon>Chordata</taxon>
        <taxon>Craniata</taxon>
        <taxon>Vertebrata</taxon>
        <taxon>Euteleostomi</taxon>
        <taxon>Mammalia</taxon>
        <taxon>Eutheria</taxon>
        <taxon>Euarchontoglires</taxon>
        <taxon>Glires</taxon>
        <taxon>Rodentia</taxon>
        <taxon>Myomorpha</taxon>
        <taxon>Muroidea</taxon>
        <taxon>Cricetidae</taxon>
        <taxon>Neotominae</taxon>
        <taxon>Neotoma</taxon>
    </lineage>
</organism>
<proteinExistence type="inferred from homology"/>
<dbReference type="PANTHER" id="PTHR10369">
    <property type="entry name" value="60S RIBOSOMAL PROTEIN L36A/L44"/>
    <property type="match status" value="1"/>
</dbReference>
<dbReference type="GO" id="GO:0003735">
    <property type="term" value="F:structural constituent of ribosome"/>
    <property type="evidence" value="ECO:0007669"/>
    <property type="project" value="InterPro"/>
</dbReference>